<dbReference type="PANTHER" id="PTHR30143">
    <property type="entry name" value="ACID HYDRATASE"/>
    <property type="match status" value="1"/>
</dbReference>
<keyword evidence="4" id="KW-1185">Reference proteome</keyword>
<dbReference type="Proteomes" id="UP001597417">
    <property type="component" value="Unassembled WGS sequence"/>
</dbReference>
<accession>A0ABW5FMH1</accession>
<organism evidence="3 4">
    <name type="scientific">Amycolatopsis pigmentata</name>
    <dbReference type="NCBI Taxonomy" id="450801"/>
    <lineage>
        <taxon>Bacteria</taxon>
        <taxon>Bacillati</taxon>
        <taxon>Actinomycetota</taxon>
        <taxon>Actinomycetes</taxon>
        <taxon>Pseudonocardiales</taxon>
        <taxon>Pseudonocardiaceae</taxon>
        <taxon>Amycolatopsis</taxon>
    </lineage>
</organism>
<dbReference type="InterPro" id="IPR036663">
    <property type="entry name" value="Fumarylacetoacetase_C_sf"/>
</dbReference>
<evidence type="ECO:0000256" key="1">
    <source>
        <dbReference type="ARBA" id="ARBA00023239"/>
    </source>
</evidence>
<dbReference type="SUPFAM" id="SSF56529">
    <property type="entry name" value="FAH"/>
    <property type="match status" value="1"/>
</dbReference>
<feature type="domain" description="Fumarylacetoacetase-like C-terminal" evidence="2">
    <location>
        <begin position="102"/>
        <end position="259"/>
    </location>
</feature>
<evidence type="ECO:0000313" key="3">
    <source>
        <dbReference type="EMBL" id="MFD2416244.1"/>
    </source>
</evidence>
<keyword evidence="1" id="KW-0456">Lyase</keyword>
<dbReference type="RefSeq" id="WP_378262867.1">
    <property type="nucleotide sequence ID" value="NZ_JBHUKR010000005.1"/>
</dbReference>
<dbReference type="PANTHER" id="PTHR30143:SF0">
    <property type="entry name" value="2-KETO-4-PENTENOATE HYDRATASE"/>
    <property type="match status" value="1"/>
</dbReference>
<dbReference type="EMBL" id="JBHUKR010000005">
    <property type="protein sequence ID" value="MFD2416244.1"/>
    <property type="molecule type" value="Genomic_DNA"/>
</dbReference>
<dbReference type="Gene3D" id="3.90.850.10">
    <property type="entry name" value="Fumarylacetoacetase-like, C-terminal domain"/>
    <property type="match status" value="1"/>
</dbReference>
<gene>
    <name evidence="3" type="ORF">ACFSXZ_07875</name>
</gene>
<dbReference type="Pfam" id="PF01557">
    <property type="entry name" value="FAA_hydrolase"/>
    <property type="match status" value="1"/>
</dbReference>
<name>A0ABW5FMH1_9PSEU</name>
<comment type="caution">
    <text evidence="3">The sequence shown here is derived from an EMBL/GenBank/DDBJ whole genome shotgun (WGS) entry which is preliminary data.</text>
</comment>
<reference evidence="4" key="1">
    <citation type="journal article" date="2019" name="Int. J. Syst. Evol. Microbiol.">
        <title>The Global Catalogue of Microorganisms (GCM) 10K type strain sequencing project: providing services to taxonomists for standard genome sequencing and annotation.</title>
        <authorList>
            <consortium name="The Broad Institute Genomics Platform"/>
            <consortium name="The Broad Institute Genome Sequencing Center for Infectious Disease"/>
            <person name="Wu L."/>
            <person name="Ma J."/>
        </authorList>
    </citation>
    <scope>NUCLEOTIDE SEQUENCE [LARGE SCALE GENOMIC DNA]</scope>
    <source>
        <strain evidence="4">CGMCC 4.7645</strain>
    </source>
</reference>
<sequence length="262" mass="27893">MTEWTVDHAAGVLLAAEQERTDRGPITDEWPGLDLATAYQVQRRLIDRKIAAGETIAGVKLGLTSRAKQRRMGIDSPLTAWLTDRMAVRPGEFLDLSTLIHPRVEPEIVFVLGQRLSGPGVTAARAMAAVSEVRAGLEIIDSRFADFRFTLPDVVADNASSARFVVSSEAHRPDGLALDLEACDLEIDGQVADSATGAAVQGHPAEALALAANSLGERGIDLEPGWIVLTGGLTDAVTLKPGMRIVARFTHLGSVVLQVSEG</sequence>
<dbReference type="InterPro" id="IPR011234">
    <property type="entry name" value="Fumarylacetoacetase-like_C"/>
</dbReference>
<evidence type="ECO:0000313" key="4">
    <source>
        <dbReference type="Proteomes" id="UP001597417"/>
    </source>
</evidence>
<evidence type="ECO:0000259" key="2">
    <source>
        <dbReference type="Pfam" id="PF01557"/>
    </source>
</evidence>
<proteinExistence type="predicted"/>
<protein>
    <submittedName>
        <fullName evidence="3">2-keto-4-pentenoate hydratase</fullName>
    </submittedName>
</protein>
<dbReference type="InterPro" id="IPR050772">
    <property type="entry name" value="Hydratase-Decarb/MhpD_sf"/>
</dbReference>